<feature type="transmembrane region" description="Helical" evidence="2">
    <location>
        <begin position="185"/>
        <end position="210"/>
    </location>
</feature>
<feature type="compositionally biased region" description="Low complexity" evidence="1">
    <location>
        <begin position="147"/>
        <end position="173"/>
    </location>
</feature>
<evidence type="ECO:0000256" key="1">
    <source>
        <dbReference type="SAM" id="MobiDB-lite"/>
    </source>
</evidence>
<feature type="region of interest" description="Disordered" evidence="1">
    <location>
        <begin position="243"/>
        <end position="263"/>
    </location>
</feature>
<feature type="region of interest" description="Disordered" evidence="1">
    <location>
        <begin position="146"/>
        <end position="175"/>
    </location>
</feature>
<dbReference type="HOGENOM" id="CLU_055859_5_0_1"/>
<keyword evidence="2" id="KW-0812">Transmembrane</keyword>
<reference evidence="5" key="2">
    <citation type="journal article" date="2013" name="PLoS Genet.">
        <title>Comparative genome structure, secondary metabolite, and effector coding capacity across Cochliobolus pathogens.</title>
        <authorList>
            <person name="Condon B.J."/>
            <person name="Leng Y."/>
            <person name="Wu D."/>
            <person name="Bushley K.E."/>
            <person name="Ohm R.A."/>
            <person name="Otillar R."/>
            <person name="Martin J."/>
            <person name="Schackwitz W."/>
            <person name="Grimwood J."/>
            <person name="MohdZainudin N."/>
            <person name="Xue C."/>
            <person name="Wang R."/>
            <person name="Manning V.A."/>
            <person name="Dhillon B."/>
            <person name="Tu Z.J."/>
            <person name="Steffenson B.J."/>
            <person name="Salamov A."/>
            <person name="Sun H."/>
            <person name="Lowry S."/>
            <person name="LaButti K."/>
            <person name="Han J."/>
            <person name="Copeland A."/>
            <person name="Lindquist E."/>
            <person name="Barry K."/>
            <person name="Schmutz J."/>
            <person name="Baker S.E."/>
            <person name="Ciuffetti L.M."/>
            <person name="Grigoriev I.V."/>
            <person name="Zhong S."/>
            <person name="Turgeon B.G."/>
        </authorList>
    </citation>
    <scope>NUCLEOTIDE SEQUENCE [LARGE SCALE GENOMIC DNA]</scope>
    <source>
        <strain evidence="5">ND90Pr / ATCC 201652</strain>
    </source>
</reference>
<evidence type="ECO:0000313" key="4">
    <source>
        <dbReference type="EMBL" id="EMD69763.1"/>
    </source>
</evidence>
<dbReference type="STRING" id="665912.M2SR78"/>
<feature type="chain" id="PRO_5004025237" description="Mid2 domain-containing protein" evidence="3">
    <location>
        <begin position="21"/>
        <end position="263"/>
    </location>
</feature>
<protein>
    <recommendedName>
        <fullName evidence="6">Mid2 domain-containing protein</fullName>
    </recommendedName>
</protein>
<dbReference type="KEGG" id="bsc:COCSADRAFT_166729"/>
<evidence type="ECO:0000256" key="2">
    <source>
        <dbReference type="SAM" id="Phobius"/>
    </source>
</evidence>
<keyword evidence="5" id="KW-1185">Reference proteome</keyword>
<accession>M2SR78</accession>
<keyword evidence="2" id="KW-1133">Transmembrane helix</keyword>
<keyword evidence="3" id="KW-0732">Signal</keyword>
<evidence type="ECO:0000313" key="5">
    <source>
        <dbReference type="Proteomes" id="UP000016934"/>
    </source>
</evidence>
<dbReference type="Proteomes" id="UP000016934">
    <property type="component" value="Unassembled WGS sequence"/>
</dbReference>
<name>M2SR78_COCSN</name>
<dbReference type="AlphaFoldDB" id="M2SR78"/>
<dbReference type="OrthoDB" id="5215637at2759"/>
<dbReference type="OMA" id="CDSGEYC"/>
<feature type="signal peptide" evidence="3">
    <location>
        <begin position="1"/>
        <end position="20"/>
    </location>
</feature>
<dbReference type="EMBL" id="KB445637">
    <property type="protein sequence ID" value="EMD69763.1"/>
    <property type="molecule type" value="Genomic_DNA"/>
</dbReference>
<proteinExistence type="predicted"/>
<evidence type="ECO:0008006" key="6">
    <source>
        <dbReference type="Google" id="ProtNLM"/>
    </source>
</evidence>
<gene>
    <name evidence="4" type="ORF">COCSADRAFT_166729</name>
</gene>
<organism evidence="4 5">
    <name type="scientific">Cochliobolus sativus (strain ND90Pr / ATCC 201652)</name>
    <name type="common">Common root rot and spot blotch fungus</name>
    <name type="synonym">Bipolaris sorokiniana</name>
    <dbReference type="NCBI Taxonomy" id="665912"/>
    <lineage>
        <taxon>Eukaryota</taxon>
        <taxon>Fungi</taxon>
        <taxon>Dikarya</taxon>
        <taxon>Ascomycota</taxon>
        <taxon>Pezizomycotina</taxon>
        <taxon>Dothideomycetes</taxon>
        <taxon>Pleosporomycetidae</taxon>
        <taxon>Pleosporales</taxon>
        <taxon>Pleosporineae</taxon>
        <taxon>Pleosporaceae</taxon>
        <taxon>Bipolaris</taxon>
    </lineage>
</organism>
<keyword evidence="2" id="KW-0472">Membrane</keyword>
<sequence length="263" mass="27519">MVGCRSLLTVLVTLAAVVKSQQCYGVDGSLLDKSYTPCNPSAKNSGCCASGDICLSNGLCMGTQGASIGVIFSRGCTDSTGKDVACPQQCSGGPSNSNSASTVTAWQLQTCDSGEYCCRAANSTKSCCNNPTAPRVKSPLSATLQIPAPASTPATNSPDQEPASSSPISIPSATSNCHKEKTHTAIVGAILGGLLGGIILGLVITVRWMYKRERRQRRLKEHYETQMSKTNAYRKALEETVSSARPSLSLSHKSCQSLSNATD</sequence>
<dbReference type="GeneID" id="19132469"/>
<evidence type="ECO:0000256" key="3">
    <source>
        <dbReference type="SAM" id="SignalP"/>
    </source>
</evidence>
<reference evidence="4 5" key="1">
    <citation type="journal article" date="2012" name="PLoS Pathog.">
        <title>Diverse lifestyles and strategies of plant pathogenesis encoded in the genomes of eighteen Dothideomycetes fungi.</title>
        <authorList>
            <person name="Ohm R.A."/>
            <person name="Feau N."/>
            <person name="Henrissat B."/>
            <person name="Schoch C.L."/>
            <person name="Horwitz B.A."/>
            <person name="Barry K.W."/>
            <person name="Condon B.J."/>
            <person name="Copeland A.C."/>
            <person name="Dhillon B."/>
            <person name="Glaser F."/>
            <person name="Hesse C.N."/>
            <person name="Kosti I."/>
            <person name="LaButti K."/>
            <person name="Lindquist E.A."/>
            <person name="Lucas S."/>
            <person name="Salamov A.A."/>
            <person name="Bradshaw R.E."/>
            <person name="Ciuffetti L."/>
            <person name="Hamelin R.C."/>
            <person name="Kema G.H.J."/>
            <person name="Lawrence C."/>
            <person name="Scott J.A."/>
            <person name="Spatafora J.W."/>
            <person name="Turgeon B.G."/>
            <person name="de Wit P.J.G.M."/>
            <person name="Zhong S."/>
            <person name="Goodwin S.B."/>
            <person name="Grigoriev I.V."/>
        </authorList>
    </citation>
    <scope>NUCLEOTIDE SEQUENCE [LARGE SCALE GENOMIC DNA]</scope>
    <source>
        <strain evidence="5">ND90Pr / ATCC 201652</strain>
    </source>
</reference>
<dbReference type="eggNOG" id="ENOG502SU16">
    <property type="taxonomic scope" value="Eukaryota"/>
</dbReference>
<dbReference type="RefSeq" id="XP_007694989.1">
    <property type="nucleotide sequence ID" value="XM_007696799.1"/>
</dbReference>